<keyword evidence="2" id="KW-0812">Transmembrane</keyword>
<feature type="region of interest" description="Disordered" evidence="1">
    <location>
        <begin position="469"/>
        <end position="497"/>
    </location>
</feature>
<reference evidence="3 4" key="1">
    <citation type="journal article" date="2018" name="Evol. Lett.">
        <title>Horizontal gene cluster transfer increased hallucinogenic mushroom diversity.</title>
        <authorList>
            <person name="Reynolds H.T."/>
            <person name="Vijayakumar V."/>
            <person name="Gluck-Thaler E."/>
            <person name="Korotkin H.B."/>
            <person name="Matheny P.B."/>
            <person name="Slot J.C."/>
        </authorList>
    </citation>
    <scope>NUCLEOTIDE SEQUENCE [LARGE SCALE GENOMIC DNA]</scope>
    <source>
        <strain evidence="3 4">2631</strain>
    </source>
</reference>
<proteinExistence type="predicted"/>
<dbReference type="AlphaFoldDB" id="A0A409XQE2"/>
<feature type="region of interest" description="Disordered" evidence="1">
    <location>
        <begin position="161"/>
        <end position="186"/>
    </location>
</feature>
<evidence type="ECO:0000313" key="4">
    <source>
        <dbReference type="Proteomes" id="UP000283269"/>
    </source>
</evidence>
<protein>
    <submittedName>
        <fullName evidence="3">Uncharacterized protein</fullName>
    </submittedName>
</protein>
<accession>A0A409XQE2</accession>
<keyword evidence="2" id="KW-1133">Transmembrane helix</keyword>
<evidence type="ECO:0000313" key="3">
    <source>
        <dbReference type="EMBL" id="PPQ93022.1"/>
    </source>
</evidence>
<feature type="transmembrane region" description="Helical" evidence="2">
    <location>
        <begin position="446"/>
        <end position="466"/>
    </location>
</feature>
<dbReference type="EMBL" id="NHYD01000879">
    <property type="protein sequence ID" value="PPQ93022.1"/>
    <property type="molecule type" value="Genomic_DNA"/>
</dbReference>
<feature type="transmembrane region" description="Helical" evidence="2">
    <location>
        <begin position="366"/>
        <end position="393"/>
    </location>
</feature>
<keyword evidence="2" id="KW-0472">Membrane</keyword>
<feature type="compositionally biased region" description="Acidic residues" evidence="1">
    <location>
        <begin position="480"/>
        <end position="497"/>
    </location>
</feature>
<comment type="caution">
    <text evidence="3">The sequence shown here is derived from an EMBL/GenBank/DDBJ whole genome shotgun (WGS) entry which is preliminary data.</text>
</comment>
<organism evidence="3 4">
    <name type="scientific">Psilocybe cyanescens</name>
    <dbReference type="NCBI Taxonomy" id="93625"/>
    <lineage>
        <taxon>Eukaryota</taxon>
        <taxon>Fungi</taxon>
        <taxon>Dikarya</taxon>
        <taxon>Basidiomycota</taxon>
        <taxon>Agaricomycotina</taxon>
        <taxon>Agaricomycetes</taxon>
        <taxon>Agaricomycetidae</taxon>
        <taxon>Agaricales</taxon>
        <taxon>Agaricineae</taxon>
        <taxon>Strophariaceae</taxon>
        <taxon>Psilocybe</taxon>
    </lineage>
</organism>
<keyword evidence="4" id="KW-1185">Reference proteome</keyword>
<name>A0A409XQE2_PSICY</name>
<evidence type="ECO:0000256" key="2">
    <source>
        <dbReference type="SAM" id="Phobius"/>
    </source>
</evidence>
<evidence type="ECO:0000256" key="1">
    <source>
        <dbReference type="SAM" id="MobiDB-lite"/>
    </source>
</evidence>
<feature type="transmembrane region" description="Helical" evidence="2">
    <location>
        <begin position="405"/>
        <end position="426"/>
    </location>
</feature>
<dbReference type="Proteomes" id="UP000283269">
    <property type="component" value="Unassembled WGS sequence"/>
</dbReference>
<dbReference type="InParanoid" id="A0A409XQE2"/>
<gene>
    <name evidence="3" type="ORF">CVT25_006282</name>
</gene>
<sequence>MVASVTSSRPPSFVHLILTLPKDRKLELATKQNWNILLLSVLSEEAIVSKHPRTGAGAGGRRVSWLLHVDGNAVGNMNVNNDVGTSMSRIHIHLFHLHLRIHGPPCSWPPFRPRWPVRPLSQLCIVEVLQTLLWDTPPETSLTCSLKDDARELEWFRAGADEGFTDANPGPDETTLAYQNPDKPRAEKRRKETFISGLAGLGCHIPKTTASREWAVADNWTAENVDTSPQPSAPSLSPPPLEFPFYTCPTPIPVPLGHPHTYPRSHFACVPPVQPVPPTPTPTSPHTCIVLVVALSFQHPLVLVLVLSVSERESGIAAAAVVAESALGHGLAFRFRFNNIDMDANVIVSPSPSPTPIHIFISRTGVVVHLVVLLVAVFVAGAVVVVGGGCVIIRMRISERDYDGCMQRLAAAAAAVVIAVSASASASASPLPPSNTRNLSRADRDALALALVSASVSVSVLARACSCSRPAAGDIREPGAADEDDNADGDEAADATI</sequence>
<feature type="non-terminal residue" evidence="3">
    <location>
        <position position="497"/>
    </location>
</feature>